<feature type="compositionally biased region" description="Polar residues" evidence="1">
    <location>
        <begin position="136"/>
        <end position="149"/>
    </location>
</feature>
<dbReference type="eggNOG" id="KOG2744">
    <property type="taxonomic scope" value="Eukaryota"/>
</dbReference>
<feature type="compositionally biased region" description="Polar residues" evidence="1">
    <location>
        <begin position="543"/>
        <end position="562"/>
    </location>
</feature>
<reference key="1">
    <citation type="submission" date="2007-01" db="EMBL/GenBank/DDBJ databases">
        <title>The Genome Sequence of Puccinia graminis f. sp. tritici Strain CRL 75-36-700-3.</title>
        <authorList>
            <consortium name="The Broad Institute Genome Sequencing Platform"/>
            <person name="Birren B."/>
            <person name="Lander E."/>
            <person name="Galagan J."/>
            <person name="Nusbaum C."/>
            <person name="Devon K."/>
            <person name="Cuomo C."/>
            <person name="Jaffe D."/>
            <person name="Butler J."/>
            <person name="Alvarez P."/>
            <person name="Gnerre S."/>
            <person name="Grabherr M."/>
            <person name="Mauceli E."/>
            <person name="Brockman W."/>
            <person name="Young S."/>
            <person name="LaButti K."/>
            <person name="Sykes S."/>
            <person name="DeCaprio D."/>
            <person name="Crawford M."/>
            <person name="Koehrsen M."/>
            <person name="Engels R."/>
            <person name="Montgomery P."/>
            <person name="Pearson M."/>
            <person name="Howarth C."/>
            <person name="Larson L."/>
            <person name="White J."/>
            <person name="Zeng Q."/>
            <person name="Kodira C."/>
            <person name="Yandava C."/>
            <person name="Alvarado L."/>
            <person name="O'Leary S."/>
            <person name="Szabo L."/>
            <person name="Dean R."/>
            <person name="Schein J."/>
        </authorList>
    </citation>
    <scope>NUCLEOTIDE SEQUENCE</scope>
    <source>
        <strain>CRL 75-36-700-3</strain>
    </source>
</reference>
<dbReference type="Proteomes" id="UP000008783">
    <property type="component" value="Unassembled WGS sequence"/>
</dbReference>
<feature type="region of interest" description="Disordered" evidence="1">
    <location>
        <begin position="36"/>
        <end position="115"/>
    </location>
</feature>
<feature type="compositionally biased region" description="Low complexity" evidence="1">
    <location>
        <begin position="686"/>
        <end position="700"/>
    </location>
</feature>
<feature type="compositionally biased region" description="Polar residues" evidence="1">
    <location>
        <begin position="863"/>
        <end position="877"/>
    </location>
</feature>
<keyword evidence="4" id="KW-1185">Reference proteome</keyword>
<dbReference type="Gene3D" id="1.10.150.60">
    <property type="entry name" value="ARID DNA-binding domain"/>
    <property type="match status" value="1"/>
</dbReference>
<feature type="compositionally biased region" description="Low complexity" evidence="1">
    <location>
        <begin position="792"/>
        <end position="803"/>
    </location>
</feature>
<dbReference type="VEuPathDB" id="FungiDB:PGTG_03574"/>
<feature type="compositionally biased region" description="Polar residues" evidence="1">
    <location>
        <begin position="600"/>
        <end position="612"/>
    </location>
</feature>
<feature type="compositionally biased region" description="Acidic residues" evidence="1">
    <location>
        <begin position="1109"/>
        <end position="1118"/>
    </location>
</feature>
<feature type="compositionally biased region" description="Polar residues" evidence="1">
    <location>
        <begin position="571"/>
        <end position="589"/>
    </location>
</feature>
<feature type="region of interest" description="Disordered" evidence="1">
    <location>
        <begin position="136"/>
        <end position="193"/>
    </location>
</feature>
<feature type="compositionally biased region" description="Low complexity" evidence="1">
    <location>
        <begin position="739"/>
        <end position="754"/>
    </location>
</feature>
<feature type="compositionally biased region" description="Polar residues" evidence="1">
    <location>
        <begin position="458"/>
        <end position="494"/>
    </location>
</feature>
<evidence type="ECO:0000259" key="2">
    <source>
        <dbReference type="PROSITE" id="PS51011"/>
    </source>
</evidence>
<feature type="region of interest" description="Disordered" evidence="1">
    <location>
        <begin position="1095"/>
        <end position="1123"/>
    </location>
</feature>
<feature type="compositionally biased region" description="Polar residues" evidence="1">
    <location>
        <begin position="158"/>
        <end position="167"/>
    </location>
</feature>
<evidence type="ECO:0000313" key="3">
    <source>
        <dbReference type="EMBL" id="EFP77618.2"/>
    </source>
</evidence>
<protein>
    <recommendedName>
        <fullName evidence="2">ARID domain-containing protein</fullName>
    </recommendedName>
</protein>
<sequence>MAAIEQAYLHETCGVAELKLYKEYLINQHQLKVSEKPSKLLDHPPLGSPSTSNTSITGMPAVGMNNPAMIFRSSTPGNSAQNQQPQLHSAPPTSQSGFPQSGSPPVLPLSSVPSVTVSTRSPSLAIPQLIFKNQSHQDYTPSPRHSNQRPLGPPPPIASNSNYSQHVQPQPTNQQIIPNASNTPNPVASSPTAIVNSNQSFAHAPSTPINNSHIVAPSSPTNSQRFIASLTEFLTKSSRYPIQLSFPPLIEGQAVDLFKLFGVVQQNGGCANVTRLGAWPQIAASIDFLPSNEPAGRRSSQNGADAVSRYSPEQIQQLQQVYGQYLQGFEHYQMMRRRQQQQVMQHNMQQQQQQQQLQQQQHQHQQQQQQQTQAQPQQPQQNPLHSAQQPTQPQHPQSQLVQQHMQPNPVLQPSIPPPSLPNSSSNWIGNNQNAFVGASAKAPLHQTHQAVPAPQHHPSASPQSVTALTGTPLTGTQHPTPNWPGSASNNFTNSPTKTPLSLPQQTQPQPPPSQPTPQHLSAVSSLPSLNPNQSPAVNWSGVPPNSFSTSPATAVYNQSNIPSQPPGGTGQLASWNGSAGQTQSQNAAHGSTVLVPNLYNPPSNNHGSSQYATPGGFFNHQPGSGPHSASFSSSGSPMMNTNLSLGSASMGVTPTTPQIANKNIAINPSHQDPSALPGGSNNPANGAMSPGGSQAGSPGSLVGANSESVSNTSTSLPNSSNSNGKRTRSSKKSIAQEGPLKNPNLNNNNKPPNTLDKKKRMKHDHESKSPLVTARSVPINDSQNGMPGSRTPSVSSNHPHVSPTFQGENDTNLGVLPPSNAPPNLQQSNGPADQPSSALQQPSHSQEPSPAGGTMVELMPPVIQSSDSSTTMVGSQQEKSDRNLSILSPNPPSPHYPEQQPPGNFVSRAITPSIANPPSSGKNQEYLSPHPPGSPLKGKPPYQSEAGHPNGIAAKTLQRPVVPPPRTDYVPLCRPVDNTGGWDLKEAEEIFSFRLVDVHSLVMSLKSRIGSEVTYALNTLTLLGPSLKLFREDNSGNLGVISMPLAMCEDLLEELLDLLEDVAFKPNWNDADDQVWTDEQPVNGFYDLMSQAVDEDARPPPKDLLSTEEANDSDEEGESDLRPPIGQVETIFSILNILRSFAMSDDSAVYIGRTVRTTSLLIGLCEFGENPKNLRKSLRLTKLERLRIRREALQILSDVGHGIHLDEQPDRVVSALLRLVLFFLVDSPHQMDRTPFEGEGTIDIKAAQDIPPGIHQRLRSISVVPTHVDAAMSLISKVGTLDSNRRRIEESLCRTRTEWVVEELIETLTKMLPMTAEEMVMTISEEDLRMRAEVMSMGLFNLVSLKPNSMTIPGESRLKTRSMLMRALVRTLGRFLIAGEDHVSSTASSKALLIQILVERLVETMRVLVEQVDLTTSGAAFTPIAGLFKGRTRHPTSSFVEPPMNWFGGGFESDESEKEIGSSLVIQTSSNSLEEPEEEGLRNKVRLLPKLSKDLRSEGETHSKVIGNLTLAGLSSGNLVRWRAEFIKMLAGIGGHFNRSSLSHLHLNGSNIDGSMGSLISPITFSSLVKILD</sequence>
<evidence type="ECO:0000256" key="1">
    <source>
        <dbReference type="SAM" id="MobiDB-lite"/>
    </source>
</evidence>
<feature type="region of interest" description="Disordered" evidence="1">
    <location>
        <begin position="353"/>
        <end position="431"/>
    </location>
</feature>
<dbReference type="RefSeq" id="XP_003322037.2">
    <property type="nucleotide sequence ID" value="XM_003321989.2"/>
</dbReference>
<dbReference type="PROSITE" id="PS51011">
    <property type="entry name" value="ARID"/>
    <property type="match status" value="1"/>
</dbReference>
<dbReference type="SMART" id="SM01014">
    <property type="entry name" value="ARID"/>
    <property type="match status" value="1"/>
</dbReference>
<organism evidence="3 4">
    <name type="scientific">Puccinia graminis f. sp. tritici (strain CRL 75-36-700-3 / race SCCL)</name>
    <name type="common">Black stem rust fungus</name>
    <dbReference type="NCBI Taxonomy" id="418459"/>
    <lineage>
        <taxon>Eukaryota</taxon>
        <taxon>Fungi</taxon>
        <taxon>Dikarya</taxon>
        <taxon>Basidiomycota</taxon>
        <taxon>Pucciniomycotina</taxon>
        <taxon>Pucciniomycetes</taxon>
        <taxon>Pucciniales</taxon>
        <taxon>Pucciniaceae</taxon>
        <taxon>Puccinia</taxon>
    </lineage>
</organism>
<feature type="compositionally biased region" description="Polar residues" evidence="1">
    <location>
        <begin position="180"/>
        <end position="193"/>
    </location>
</feature>
<proteinExistence type="predicted"/>
<dbReference type="EMBL" id="DS178268">
    <property type="protein sequence ID" value="EFP77618.2"/>
    <property type="molecule type" value="Genomic_DNA"/>
</dbReference>
<feature type="compositionally biased region" description="Low complexity" evidence="1">
    <location>
        <begin position="91"/>
        <end position="115"/>
    </location>
</feature>
<name>E3JZZ3_PUCGT</name>
<dbReference type="GeneID" id="10538826"/>
<feature type="compositionally biased region" description="Low complexity" evidence="1">
    <location>
        <begin position="622"/>
        <end position="637"/>
    </location>
</feature>
<accession>E3JZZ3</accession>
<gene>
    <name evidence="3" type="ORF">PGTG_03574</name>
</gene>
<feature type="compositionally biased region" description="Polar residues" evidence="1">
    <location>
        <begin position="638"/>
        <end position="672"/>
    </location>
</feature>
<feature type="compositionally biased region" description="Polar residues" evidence="1">
    <location>
        <begin position="913"/>
        <end position="926"/>
    </location>
</feature>
<dbReference type="SUPFAM" id="SSF46774">
    <property type="entry name" value="ARID-like"/>
    <property type="match status" value="1"/>
</dbReference>
<feature type="compositionally biased region" description="Low complexity" evidence="1">
    <location>
        <begin position="708"/>
        <end position="723"/>
    </location>
</feature>
<feature type="compositionally biased region" description="Low complexity" evidence="1">
    <location>
        <begin position="353"/>
        <end position="381"/>
    </location>
</feature>
<feature type="compositionally biased region" description="Low complexity" evidence="1">
    <location>
        <begin position="495"/>
        <end position="507"/>
    </location>
</feature>
<evidence type="ECO:0000313" key="4">
    <source>
        <dbReference type="Proteomes" id="UP000008783"/>
    </source>
</evidence>
<dbReference type="SMART" id="SM00501">
    <property type="entry name" value="BRIGHT"/>
    <property type="match status" value="1"/>
</dbReference>
<dbReference type="KEGG" id="pgr:PGTG_03574"/>
<feature type="compositionally biased region" description="Low complexity" evidence="1">
    <location>
        <begin position="524"/>
        <end position="535"/>
    </location>
</feature>
<dbReference type="HOGENOM" id="CLU_245416_0_0_1"/>
<dbReference type="OrthoDB" id="2504546at2759"/>
<feature type="compositionally biased region" description="Polar residues" evidence="1">
    <location>
        <begin position="72"/>
        <end position="87"/>
    </location>
</feature>
<dbReference type="FunCoup" id="E3JZZ3">
    <property type="interactions" value="158"/>
</dbReference>
<feature type="compositionally biased region" description="Low complexity" evidence="1">
    <location>
        <begin position="168"/>
        <end position="179"/>
    </location>
</feature>
<feature type="compositionally biased region" description="Polar residues" evidence="1">
    <location>
        <begin position="822"/>
        <end position="848"/>
    </location>
</feature>
<feature type="region of interest" description="Disordered" evidence="1">
    <location>
        <begin position="447"/>
        <end position="963"/>
    </location>
</feature>
<dbReference type="Pfam" id="PF01388">
    <property type="entry name" value="ARID"/>
    <property type="match status" value="1"/>
</dbReference>
<dbReference type="InterPro" id="IPR001606">
    <property type="entry name" value="ARID_dom"/>
</dbReference>
<dbReference type="GO" id="GO:0003677">
    <property type="term" value="F:DNA binding"/>
    <property type="evidence" value="ECO:0007669"/>
    <property type="project" value="InterPro"/>
</dbReference>
<reference evidence="4" key="2">
    <citation type="journal article" date="2011" name="Proc. Natl. Acad. Sci. U.S.A.">
        <title>Obligate biotrophy features unraveled by the genomic analysis of rust fungi.</title>
        <authorList>
            <person name="Duplessis S."/>
            <person name="Cuomo C.A."/>
            <person name="Lin Y.-C."/>
            <person name="Aerts A."/>
            <person name="Tisserant E."/>
            <person name="Veneault-Fourrey C."/>
            <person name="Joly D.L."/>
            <person name="Hacquard S."/>
            <person name="Amselem J."/>
            <person name="Cantarel B.L."/>
            <person name="Chiu R."/>
            <person name="Coutinho P.M."/>
            <person name="Feau N."/>
            <person name="Field M."/>
            <person name="Frey P."/>
            <person name="Gelhaye E."/>
            <person name="Goldberg J."/>
            <person name="Grabherr M.G."/>
            <person name="Kodira C.D."/>
            <person name="Kohler A."/>
            <person name="Kuees U."/>
            <person name="Lindquist E.A."/>
            <person name="Lucas S.M."/>
            <person name="Mago R."/>
            <person name="Mauceli E."/>
            <person name="Morin E."/>
            <person name="Murat C."/>
            <person name="Pangilinan J.L."/>
            <person name="Park R."/>
            <person name="Pearson M."/>
            <person name="Quesneville H."/>
            <person name="Rouhier N."/>
            <person name="Sakthikumar S."/>
            <person name="Salamov A.A."/>
            <person name="Schmutz J."/>
            <person name="Selles B."/>
            <person name="Shapiro H."/>
            <person name="Tanguay P."/>
            <person name="Tuskan G.A."/>
            <person name="Henrissat B."/>
            <person name="Van de Peer Y."/>
            <person name="Rouze P."/>
            <person name="Ellis J.G."/>
            <person name="Dodds P.N."/>
            <person name="Schein J.E."/>
            <person name="Zhong S."/>
            <person name="Hamelin R.C."/>
            <person name="Grigoriev I.V."/>
            <person name="Szabo L.J."/>
            <person name="Martin F."/>
        </authorList>
    </citation>
    <scope>NUCLEOTIDE SEQUENCE [LARGE SCALE GENOMIC DNA]</scope>
    <source>
        <strain evidence="4">CRL 75-36-700-3 / race SCCL</strain>
    </source>
</reference>
<feature type="compositionally biased region" description="Low complexity" evidence="1">
    <location>
        <begin position="388"/>
        <end position="413"/>
    </location>
</feature>
<feature type="compositionally biased region" description="Polar residues" evidence="1">
    <location>
        <begin position="48"/>
        <end position="57"/>
    </location>
</feature>
<feature type="domain" description="ARID" evidence="2">
    <location>
        <begin position="220"/>
        <end position="334"/>
    </location>
</feature>
<dbReference type="STRING" id="418459.E3JZZ3"/>
<dbReference type="InterPro" id="IPR036431">
    <property type="entry name" value="ARID_dom_sf"/>
</dbReference>
<dbReference type="InParanoid" id="E3JZZ3"/>